<proteinExistence type="predicted"/>
<evidence type="ECO:0000313" key="2">
    <source>
        <dbReference type="Proteomes" id="UP000002376"/>
    </source>
</evidence>
<organism evidence="1 2">
    <name type="scientific">Thermosphaera aggregans (strain DSM 11486 / M11TL)</name>
    <dbReference type="NCBI Taxonomy" id="633148"/>
    <lineage>
        <taxon>Archaea</taxon>
        <taxon>Thermoproteota</taxon>
        <taxon>Thermoprotei</taxon>
        <taxon>Desulfurococcales</taxon>
        <taxon>Desulfurococcaceae</taxon>
        <taxon>Thermosphaera</taxon>
    </lineage>
</organism>
<dbReference type="HOGENOM" id="CLU_1640048_0_0_2"/>
<evidence type="ECO:0000313" key="1">
    <source>
        <dbReference type="EMBL" id="ADG90486.1"/>
    </source>
</evidence>
<sequence>MVVKYSVNSGVIEINGKVFMTPQASVKSAGPVTGFVSPQRLIIEGVLPENFKTVEEADALTIEGASVNFEGKTITEKLNVEVEKLNGYSKPLILYIGGEKKLEIRVNNKYVFHTLEASFSIEKAQYVLNLLAAPIKMVWIYVVEGNIDLTSNVLKTTIIVK</sequence>
<reference evidence="2" key="2">
    <citation type="journal article" date="2010" name="Stand. Genomic Sci.">
        <title>Complete genome sequence of Thermosphaera aggregans type strain (M11TLT).</title>
        <authorList>
            <person name="Spring S."/>
            <person name="Rachel R."/>
            <person name="Lapidus A."/>
            <person name="Davenport K."/>
            <person name="Tice H."/>
            <person name="Copeland A."/>
            <person name="Cheng J.-F."/>
            <person name="Lucas S."/>
            <person name="Chen F."/>
            <person name="Nolan M."/>
            <person name="Bruce D."/>
            <person name="Goodwin L."/>
            <person name="Pitluck S."/>
            <person name="Ivanova N."/>
            <person name="Mavromatis K."/>
            <person name="Ovchinnikova G."/>
            <person name="Pati A."/>
            <person name="Chen A."/>
            <person name="Palaniappan K."/>
            <person name="Land M."/>
            <person name="Hauser L."/>
            <person name="Chang Y.-J."/>
            <person name="Jeffries C.C."/>
            <person name="Brettin T."/>
            <person name="Detter J.C."/>
            <person name="Tapia R."/>
            <person name="Han C."/>
            <person name="Heimerl T."/>
            <person name="Weikl F."/>
            <person name="Brambilla E."/>
            <person name="Goker M."/>
            <person name="Bristow J."/>
            <person name="Eisen J.A."/>
            <person name="Markowitz V."/>
            <person name="Hugenholtz P."/>
            <person name="Kyrpides N.C."/>
            <person name="Klenk H.-P."/>
        </authorList>
    </citation>
    <scope>NUCLEOTIDE SEQUENCE [LARGE SCALE GENOMIC DNA]</scope>
    <source>
        <strain evidence="2">DSM 11486 / M11TL</strain>
    </source>
</reference>
<protein>
    <submittedName>
        <fullName evidence="1">Uncharacterized protein</fullName>
    </submittedName>
</protein>
<dbReference type="AlphaFoldDB" id="D5U036"/>
<reference key="3">
    <citation type="submission" date="2010-02" db="EMBL/GenBank/DDBJ databases">
        <title>Complete genome sequence of Thermosphaera aggregans type strain (M11TL).</title>
        <authorList>
            <consortium name="US DOE Joint Genome Institute (JGI-PGF)"/>
            <person name="Spring S."/>
            <person name="Lapidus A."/>
            <person name="Munk C."/>
            <person name="Schroeder M."/>
            <person name="Glavina Del Rio T."/>
            <person name="Tice H."/>
            <person name="Copeland A."/>
            <person name="Cheng J.-F."/>
            <person name="Lucas S."/>
            <person name="Chen F."/>
            <person name="Nolan M."/>
            <person name="Bruce D."/>
            <person name="Goodwin L."/>
            <person name="Pitluck S."/>
            <person name="Ivanova N."/>
            <person name="Mavromatis K."/>
            <person name="Ovchinnikova G."/>
            <person name="Pati A."/>
            <person name="Chen A."/>
            <person name="Palaniappan K."/>
            <person name="Land M."/>
            <person name="Hauser L."/>
            <person name="Chang Y.-J."/>
            <person name="Jeffries C.C."/>
            <person name="Brettin T."/>
            <person name="Detter J.C."/>
            <person name="Tapia R."/>
            <person name="Han C."/>
            <person name="Chain P."/>
            <person name="Heimerl T."/>
            <person name="Weik F."/>
            <person name="Goker M."/>
            <person name="Rachel R."/>
            <person name="Bristow J."/>
            <person name="Eisen J.A."/>
            <person name="Markowitz V."/>
            <person name="Hugenholtz P."/>
            <person name="Kyrpides N.C."/>
            <person name="Klenk H.-P."/>
        </authorList>
    </citation>
    <scope>NUCLEOTIDE SEQUENCE</scope>
    <source>
        <strain>DSM 11486</strain>
    </source>
</reference>
<gene>
    <name evidence="1" type="ordered locus">Tagg_0206</name>
</gene>
<dbReference type="OrthoDB" id="373923at2157"/>
<dbReference type="KEGG" id="tag:Tagg_0206"/>
<reference evidence="1 2" key="1">
    <citation type="journal article" date="2010" name="Stand. Genomic Sci.">
        <title>Complete genome sequence of Thermosphaera aggregans type strain (M11TL).</title>
        <authorList>
            <person name="Spring S."/>
            <person name="Rachel R."/>
            <person name="Lapidus A."/>
            <person name="Davenport K."/>
            <person name="Tice H."/>
            <person name="Copeland A."/>
            <person name="Cheng J.F."/>
            <person name="Lucas S."/>
            <person name="Chen F."/>
            <person name="Nolan M."/>
            <person name="Bruce D."/>
            <person name="Goodwin L."/>
            <person name="Pitluck S."/>
            <person name="Ivanova N."/>
            <person name="Mavromatis K."/>
            <person name="Ovchinnikova G."/>
            <person name="Pati A."/>
            <person name="Chen A."/>
            <person name="Palaniappan K."/>
            <person name="Land M."/>
            <person name="Hauser L."/>
            <person name="Chang Y.J."/>
            <person name="Jeffries C.C."/>
            <person name="Brettin T."/>
            <person name="Detter J.C."/>
            <person name="Tapia R."/>
            <person name="Han C."/>
            <person name="Heimerl T."/>
            <person name="Weikl F."/>
            <person name="Brambilla E."/>
            <person name="Goker M."/>
            <person name="Bristow J."/>
            <person name="Eisen J.A."/>
            <person name="Markowitz V."/>
            <person name="Hugenholtz P."/>
            <person name="Kyrpides N.C."/>
            <person name="Klenk H.P."/>
        </authorList>
    </citation>
    <scope>NUCLEOTIDE SEQUENCE [LARGE SCALE GENOMIC DNA]</scope>
    <source>
        <strain evidence="2">DSM 11486 / M11TL</strain>
    </source>
</reference>
<accession>D5U036</accession>
<dbReference type="Proteomes" id="UP000002376">
    <property type="component" value="Chromosome"/>
</dbReference>
<dbReference type="GeneID" id="9165218"/>
<dbReference type="RefSeq" id="WP_013129079.1">
    <property type="nucleotide sequence ID" value="NC_014160.1"/>
</dbReference>
<name>D5U036_THEAM</name>
<keyword evidence="2" id="KW-1185">Reference proteome</keyword>
<dbReference type="EMBL" id="CP001939">
    <property type="protein sequence ID" value="ADG90486.1"/>
    <property type="molecule type" value="Genomic_DNA"/>
</dbReference>